<accession>X0IB68</accession>
<reference evidence="1" key="2">
    <citation type="submission" date="2014-03" db="EMBL/GenBank/DDBJ databases">
        <title>The Genome Annotation of Fusarium oxysporum PHW808.</title>
        <authorList>
            <consortium name="The Broad Institute Genomics Platform"/>
            <person name="Ma L.-J."/>
            <person name="Corby-Kistler H."/>
            <person name="Broz K."/>
            <person name="Gale L.R."/>
            <person name="Jonkers W."/>
            <person name="O'Donnell K."/>
            <person name="Ploetz R."/>
            <person name="Steinberg C."/>
            <person name="Schwartz D.C."/>
            <person name="VanEtten H."/>
            <person name="Zhou S."/>
            <person name="Young S.K."/>
            <person name="Zeng Q."/>
            <person name="Gargeya S."/>
            <person name="Fitzgerald M."/>
            <person name="Abouelleil A."/>
            <person name="Alvarado L."/>
            <person name="Chapman S.B."/>
            <person name="Gainer-Dewar J."/>
            <person name="Goldberg J."/>
            <person name="Griggs A."/>
            <person name="Gujja S."/>
            <person name="Hansen M."/>
            <person name="Howarth C."/>
            <person name="Imamovic A."/>
            <person name="Ireland A."/>
            <person name="Larimer J."/>
            <person name="McCowan C."/>
            <person name="Murphy C."/>
            <person name="Pearson M."/>
            <person name="Poon T.W."/>
            <person name="Priest M."/>
            <person name="Roberts A."/>
            <person name="Saif S."/>
            <person name="Shea T."/>
            <person name="Sykes S."/>
            <person name="Wortman J."/>
            <person name="Nusbaum C."/>
            <person name="Birren B."/>
        </authorList>
    </citation>
    <scope>NUCLEOTIDE SEQUENCE</scope>
    <source>
        <strain evidence="1">54008</strain>
    </source>
</reference>
<dbReference type="Proteomes" id="UP000030676">
    <property type="component" value="Unassembled WGS sequence"/>
</dbReference>
<dbReference type="AlphaFoldDB" id="X0IB68"/>
<name>X0IB68_FUSOX</name>
<proteinExistence type="predicted"/>
<organism evidence="1">
    <name type="scientific">Fusarium oxysporum f. sp. conglutinans race 2 54008</name>
    <dbReference type="NCBI Taxonomy" id="1089457"/>
    <lineage>
        <taxon>Eukaryota</taxon>
        <taxon>Fungi</taxon>
        <taxon>Dikarya</taxon>
        <taxon>Ascomycota</taxon>
        <taxon>Pezizomycotina</taxon>
        <taxon>Sordariomycetes</taxon>
        <taxon>Hypocreomycetidae</taxon>
        <taxon>Hypocreales</taxon>
        <taxon>Nectriaceae</taxon>
        <taxon>Fusarium</taxon>
        <taxon>Fusarium oxysporum species complex</taxon>
    </lineage>
</organism>
<gene>
    <name evidence="1" type="ORF">FOPG_13722</name>
</gene>
<sequence>MNYEDEWHPHDIPFMVEAAQSSDDAGYLSLILEHVAASELSEHQPAICQAVAVLSEAEEMMR</sequence>
<protein>
    <submittedName>
        <fullName evidence="1">Uncharacterized protein</fullName>
    </submittedName>
</protein>
<dbReference type="HOGENOM" id="CLU_2904273_0_0_1"/>
<reference evidence="1" key="1">
    <citation type="submission" date="2011-11" db="EMBL/GenBank/DDBJ databases">
        <title>The Genome Sequence of Fusarium oxysporum PHW808.</title>
        <authorList>
            <consortium name="The Broad Institute Genome Sequencing Platform"/>
            <person name="Ma L.-J."/>
            <person name="Gale L.R."/>
            <person name="Schwartz D.C."/>
            <person name="Zhou S."/>
            <person name="Corby-Kistler H."/>
            <person name="Young S.K."/>
            <person name="Zeng Q."/>
            <person name="Gargeya S."/>
            <person name="Fitzgerald M."/>
            <person name="Haas B."/>
            <person name="Abouelleil A."/>
            <person name="Alvarado L."/>
            <person name="Arachchi H.M."/>
            <person name="Berlin A."/>
            <person name="Brown A."/>
            <person name="Chapman S.B."/>
            <person name="Chen Z."/>
            <person name="Dunbar C."/>
            <person name="Freedman E."/>
            <person name="Gearin G."/>
            <person name="Goldberg J."/>
            <person name="Griggs A."/>
            <person name="Gujja S."/>
            <person name="Heiman D."/>
            <person name="Howarth C."/>
            <person name="Larson L."/>
            <person name="Lui A."/>
            <person name="MacDonald P.J.P."/>
            <person name="Montmayeur A."/>
            <person name="Murphy C."/>
            <person name="Neiman D."/>
            <person name="Pearson M."/>
            <person name="Priest M."/>
            <person name="Roberts A."/>
            <person name="Saif S."/>
            <person name="Shea T."/>
            <person name="Shenoy N."/>
            <person name="Sisk P."/>
            <person name="Stolte C."/>
            <person name="Sykes S."/>
            <person name="Wortman J."/>
            <person name="Nusbaum C."/>
            <person name="Birren B."/>
        </authorList>
    </citation>
    <scope>NUCLEOTIDE SEQUENCE [LARGE SCALE GENOMIC DNA]</scope>
    <source>
        <strain evidence="1">54008</strain>
    </source>
</reference>
<evidence type="ECO:0000313" key="1">
    <source>
        <dbReference type="EMBL" id="EXL70469.1"/>
    </source>
</evidence>
<dbReference type="EMBL" id="KK033240">
    <property type="protein sequence ID" value="EXL70469.1"/>
    <property type="molecule type" value="Genomic_DNA"/>
</dbReference>